<evidence type="ECO:0000313" key="3">
    <source>
        <dbReference type="Proteomes" id="UP000824202"/>
    </source>
</evidence>
<evidence type="ECO:0000256" key="1">
    <source>
        <dbReference type="ARBA" id="ARBA00044755"/>
    </source>
</evidence>
<protein>
    <submittedName>
        <fullName evidence="2">Polymer-forming cytoskeletal protein</fullName>
    </submittedName>
</protein>
<dbReference type="EMBL" id="DXFT01000030">
    <property type="protein sequence ID" value="HIX02803.1"/>
    <property type="molecule type" value="Genomic_DNA"/>
</dbReference>
<comment type="similarity">
    <text evidence="1">Belongs to the bactofilin family.</text>
</comment>
<name>A0A9D1UYI3_9BACT</name>
<proteinExistence type="inferred from homology"/>
<reference evidence="2" key="1">
    <citation type="journal article" date="2021" name="PeerJ">
        <title>Extensive microbial diversity within the chicken gut microbiome revealed by metagenomics and culture.</title>
        <authorList>
            <person name="Gilroy R."/>
            <person name="Ravi A."/>
            <person name="Getino M."/>
            <person name="Pursley I."/>
            <person name="Horton D.L."/>
            <person name="Alikhan N.F."/>
            <person name="Baker D."/>
            <person name="Gharbi K."/>
            <person name="Hall N."/>
            <person name="Watson M."/>
            <person name="Adriaenssens E.M."/>
            <person name="Foster-Nyarko E."/>
            <person name="Jarju S."/>
            <person name="Secka A."/>
            <person name="Antonio M."/>
            <person name="Oren A."/>
            <person name="Chaudhuri R.R."/>
            <person name="La Ragione R."/>
            <person name="Hildebrand F."/>
            <person name="Pallen M.J."/>
        </authorList>
    </citation>
    <scope>NUCLEOTIDE SEQUENCE</scope>
    <source>
        <strain evidence="2">23274</strain>
    </source>
</reference>
<sequence>MSKETPTNAVNLLCEGTMIEGDIKTKSDVRIDGMVKGKIITSSRLVLGNTAVIEGNIECVNVDVMGTVTGDIVATGTVALKTPAKVKGSILAGVISIEPGVMFNGTCEMMKKEGQPAK</sequence>
<dbReference type="AlphaFoldDB" id="A0A9D1UYI3"/>
<evidence type="ECO:0000313" key="2">
    <source>
        <dbReference type="EMBL" id="HIX02803.1"/>
    </source>
</evidence>
<dbReference type="PANTHER" id="PTHR35024">
    <property type="entry name" value="HYPOTHETICAL CYTOSOLIC PROTEIN"/>
    <property type="match status" value="1"/>
</dbReference>
<dbReference type="Proteomes" id="UP000824202">
    <property type="component" value="Unassembled WGS sequence"/>
</dbReference>
<dbReference type="Pfam" id="PF04519">
    <property type="entry name" value="Bactofilin"/>
    <property type="match status" value="1"/>
</dbReference>
<comment type="caution">
    <text evidence="2">The sequence shown here is derived from an EMBL/GenBank/DDBJ whole genome shotgun (WGS) entry which is preliminary data.</text>
</comment>
<reference evidence="2" key="2">
    <citation type="submission" date="2021-04" db="EMBL/GenBank/DDBJ databases">
        <authorList>
            <person name="Gilroy R."/>
        </authorList>
    </citation>
    <scope>NUCLEOTIDE SEQUENCE</scope>
    <source>
        <strain evidence="2">23274</strain>
    </source>
</reference>
<organism evidence="2 3">
    <name type="scientific">Candidatus Odoribacter faecigallinarum</name>
    <dbReference type="NCBI Taxonomy" id="2838706"/>
    <lineage>
        <taxon>Bacteria</taxon>
        <taxon>Pseudomonadati</taxon>
        <taxon>Bacteroidota</taxon>
        <taxon>Bacteroidia</taxon>
        <taxon>Bacteroidales</taxon>
        <taxon>Odoribacteraceae</taxon>
        <taxon>Odoribacter</taxon>
    </lineage>
</organism>
<gene>
    <name evidence="2" type="ORF">H9863_01640</name>
</gene>
<dbReference type="InterPro" id="IPR007607">
    <property type="entry name" value="BacA/B"/>
</dbReference>
<dbReference type="PANTHER" id="PTHR35024:SF4">
    <property type="entry name" value="POLYMER-FORMING CYTOSKELETAL PROTEIN"/>
    <property type="match status" value="1"/>
</dbReference>
<accession>A0A9D1UYI3</accession>